<reference evidence="2 3" key="1">
    <citation type="journal article" date="2019" name="Int. J. Syst. Evol. Microbiol.">
        <title>The Global Catalogue of Microorganisms (GCM) 10K type strain sequencing project: providing services to taxonomists for standard genome sequencing and annotation.</title>
        <authorList>
            <consortium name="The Broad Institute Genomics Platform"/>
            <consortium name="The Broad Institute Genome Sequencing Center for Infectious Disease"/>
            <person name="Wu L."/>
            <person name="Ma J."/>
        </authorList>
    </citation>
    <scope>NUCLEOTIDE SEQUENCE [LARGE SCALE GENOMIC DNA]</scope>
    <source>
        <strain evidence="2 3">JCM 13249</strain>
    </source>
</reference>
<dbReference type="PANTHER" id="PTHR31126">
    <property type="entry name" value="TYROSINE-PROTEIN PHOSPHATASE"/>
    <property type="match status" value="1"/>
</dbReference>
<gene>
    <name evidence="2" type="ORF">GCM10009681_51600</name>
</gene>
<sequence>MENAVTAGAPGVGEPGYPIGISSVPNLRDLGGWPTADGGRVRAGLFYRSVDLSRLADADLAAFAALGIRTIYDLRTTAERKQAPDRLPDGAAYVSLDVLADAVRSAPATLSDVLADPQLAAKLLSNGRAVTMFEGAYRQIVSSDSARAAYRALYLDLADPARRPALVHCLTGKDRTGWAAAALLWLLGVPDDLVMADYLLTNAQLLPALQPKFDAFAARGGDPELLMPVFGVRERYLHAAREEMSQRYGTVEGYFTDGLGLADDTIAGLREAFIHR</sequence>
<comment type="similarity">
    <text evidence="1">Belongs to the protein-tyrosine phosphatase family.</text>
</comment>
<organism evidence="2 3">
    <name type="scientific">Luedemannella helvata</name>
    <dbReference type="NCBI Taxonomy" id="349315"/>
    <lineage>
        <taxon>Bacteria</taxon>
        <taxon>Bacillati</taxon>
        <taxon>Actinomycetota</taxon>
        <taxon>Actinomycetes</taxon>
        <taxon>Micromonosporales</taxon>
        <taxon>Micromonosporaceae</taxon>
        <taxon>Luedemannella</taxon>
    </lineage>
</organism>
<dbReference type="EMBL" id="BAAALS010000036">
    <property type="protein sequence ID" value="GAA1773792.1"/>
    <property type="molecule type" value="Genomic_DNA"/>
</dbReference>
<dbReference type="PANTHER" id="PTHR31126:SF1">
    <property type="entry name" value="TYROSINE SPECIFIC PROTEIN PHOSPHATASES DOMAIN-CONTAINING PROTEIN"/>
    <property type="match status" value="1"/>
</dbReference>
<dbReference type="InterPro" id="IPR016130">
    <property type="entry name" value="Tyr_Pase_AS"/>
</dbReference>
<dbReference type="Gene3D" id="3.90.190.10">
    <property type="entry name" value="Protein tyrosine phosphatase superfamily"/>
    <property type="match status" value="1"/>
</dbReference>
<protein>
    <submittedName>
        <fullName evidence="2">Tyrosine-protein phosphatase</fullName>
    </submittedName>
</protein>
<evidence type="ECO:0000313" key="2">
    <source>
        <dbReference type="EMBL" id="GAA1773792.1"/>
    </source>
</evidence>
<accession>A0ABN2L4V6</accession>
<dbReference type="InterPro" id="IPR029021">
    <property type="entry name" value="Prot-tyrosine_phosphatase-like"/>
</dbReference>
<dbReference type="Pfam" id="PF13350">
    <property type="entry name" value="Y_phosphatase3"/>
    <property type="match status" value="1"/>
</dbReference>
<proteinExistence type="inferred from homology"/>
<name>A0ABN2L4V6_9ACTN</name>
<dbReference type="Proteomes" id="UP001500655">
    <property type="component" value="Unassembled WGS sequence"/>
</dbReference>
<dbReference type="InterPro" id="IPR026893">
    <property type="entry name" value="Tyr/Ser_Pase_IphP-type"/>
</dbReference>
<dbReference type="RefSeq" id="WP_344087405.1">
    <property type="nucleotide sequence ID" value="NZ_BAAALS010000036.1"/>
</dbReference>
<comment type="caution">
    <text evidence="2">The sequence shown here is derived from an EMBL/GenBank/DDBJ whole genome shotgun (WGS) entry which is preliminary data.</text>
</comment>
<evidence type="ECO:0000256" key="1">
    <source>
        <dbReference type="ARBA" id="ARBA00009580"/>
    </source>
</evidence>
<keyword evidence="3" id="KW-1185">Reference proteome</keyword>
<dbReference type="SUPFAM" id="SSF52799">
    <property type="entry name" value="(Phosphotyrosine protein) phosphatases II"/>
    <property type="match status" value="1"/>
</dbReference>
<evidence type="ECO:0000313" key="3">
    <source>
        <dbReference type="Proteomes" id="UP001500655"/>
    </source>
</evidence>
<dbReference type="PROSITE" id="PS00383">
    <property type="entry name" value="TYR_PHOSPHATASE_1"/>
    <property type="match status" value="1"/>
</dbReference>